<protein>
    <submittedName>
        <fullName evidence="1">Catechol O-methyltransferase</fullName>
    </submittedName>
</protein>
<dbReference type="SUPFAM" id="SSF53335">
    <property type="entry name" value="S-adenosyl-L-methionine-dependent methyltransferases"/>
    <property type="match status" value="1"/>
</dbReference>
<dbReference type="Pfam" id="PF13578">
    <property type="entry name" value="Methyltransf_24"/>
    <property type="match status" value="1"/>
</dbReference>
<evidence type="ECO:0000313" key="1">
    <source>
        <dbReference type="EMBL" id="OLQ11035.1"/>
    </source>
</evidence>
<name>A0A1Q9EUD6_SYMMI</name>
<dbReference type="SUPFAM" id="SSF49764">
    <property type="entry name" value="HSP20-like chaperones"/>
    <property type="match status" value="1"/>
</dbReference>
<proteinExistence type="predicted"/>
<gene>
    <name evidence="1" type="primary">COMT</name>
    <name evidence="1" type="ORF">AK812_SmicGene5146</name>
</gene>
<dbReference type="AlphaFoldDB" id="A0A1Q9EUD6"/>
<dbReference type="GO" id="GO:0008171">
    <property type="term" value="F:O-methyltransferase activity"/>
    <property type="evidence" value="ECO:0007669"/>
    <property type="project" value="TreeGrafter"/>
</dbReference>
<dbReference type="Gene3D" id="3.40.50.150">
    <property type="entry name" value="Vaccinia Virus protein VP39"/>
    <property type="match status" value="1"/>
</dbReference>
<sequence length="562" mass="61145">MKDDRIPGQLFSFGGQEEDVAVHDSAGLQGQGPEVEAFWCAAKAAAAATRAKSADLPRHLELLKTSAEAWRPRPGRSSNKELELLRYVLLSATPGDAVLQKQRPVLDVWSCRACGKQRAMQAMMLLVAQGQTWQPYQVQAPLRPQRPRATASVRHQGSTAAAAAAVLAATAASGRRPRCSRAASDDELGYGREDIGPGGEDPEGRYTWERCGMEVVVTASIDEDVTKKDISADWSLRKASLKIKGEALFDGIPGCELDVDECFWEIDEDDDGNKKLMVHLKKLVIGAEGYPVPVAGHLAEGWLNRAGQKLPKGDGGLTGAAECQRVEKRGAPRRGREAAPAQDADTAMEDVAFEALLEKRVHQEYDKDVDSVCEMIERFGTDVLQGGPVTGRWLKIAACDKAQVLRKALQDVAWSVDGKILEIGAYCGYSAMRMCQAVPSNVTITSLENEPLHAVVATVMLEFAGLSDRTKVRIGHSEHLLPRLAGNTFQAVFLDSRGSFYDGEVALMEKFDLLSQVSLRQHYGILHMTKAKVILVLPPSLLSSSNGEAHAAGKRLERARSR</sequence>
<dbReference type="GO" id="GO:0032259">
    <property type="term" value="P:methylation"/>
    <property type="evidence" value="ECO:0007669"/>
    <property type="project" value="UniProtKB-KW"/>
</dbReference>
<dbReference type="Proteomes" id="UP000186817">
    <property type="component" value="Unassembled WGS sequence"/>
</dbReference>
<accession>A0A1Q9EUD6</accession>
<reference evidence="1 2" key="1">
    <citation type="submission" date="2016-02" db="EMBL/GenBank/DDBJ databases">
        <title>Genome analysis of coral dinoflagellate symbionts highlights evolutionary adaptations to a symbiotic lifestyle.</title>
        <authorList>
            <person name="Aranda M."/>
            <person name="Li Y."/>
            <person name="Liew Y.J."/>
            <person name="Baumgarten S."/>
            <person name="Simakov O."/>
            <person name="Wilson M."/>
            <person name="Piel J."/>
            <person name="Ashoor H."/>
            <person name="Bougouffa S."/>
            <person name="Bajic V.B."/>
            <person name="Ryu T."/>
            <person name="Ravasi T."/>
            <person name="Bayer T."/>
            <person name="Micklem G."/>
            <person name="Kim H."/>
            <person name="Bhak J."/>
            <person name="Lajeunesse T.C."/>
            <person name="Voolstra C.R."/>
        </authorList>
    </citation>
    <scope>NUCLEOTIDE SEQUENCE [LARGE SCALE GENOMIC DNA]</scope>
    <source>
        <strain evidence="1 2">CCMP2467</strain>
    </source>
</reference>
<dbReference type="PANTHER" id="PTHR43836:SF2">
    <property type="entry name" value="CATECHOL O-METHYLTRANSFERASE 1-RELATED"/>
    <property type="match status" value="1"/>
</dbReference>
<dbReference type="PANTHER" id="PTHR43836">
    <property type="entry name" value="CATECHOL O-METHYLTRANSFERASE 1-RELATED"/>
    <property type="match status" value="1"/>
</dbReference>
<evidence type="ECO:0000313" key="2">
    <source>
        <dbReference type="Proteomes" id="UP000186817"/>
    </source>
</evidence>
<keyword evidence="1" id="KW-0489">Methyltransferase</keyword>
<dbReference type="InterPro" id="IPR008978">
    <property type="entry name" value="HSP20-like_chaperone"/>
</dbReference>
<keyword evidence="1" id="KW-0808">Transferase</keyword>
<dbReference type="InterPro" id="IPR029063">
    <property type="entry name" value="SAM-dependent_MTases_sf"/>
</dbReference>
<dbReference type="EMBL" id="LSRX01000066">
    <property type="protein sequence ID" value="OLQ11035.1"/>
    <property type="molecule type" value="Genomic_DNA"/>
</dbReference>
<comment type="caution">
    <text evidence="1">The sequence shown here is derived from an EMBL/GenBank/DDBJ whole genome shotgun (WGS) entry which is preliminary data.</text>
</comment>
<dbReference type="Gene3D" id="2.60.40.790">
    <property type="match status" value="1"/>
</dbReference>
<keyword evidence="2" id="KW-1185">Reference proteome</keyword>
<organism evidence="1 2">
    <name type="scientific">Symbiodinium microadriaticum</name>
    <name type="common">Dinoflagellate</name>
    <name type="synonym">Zooxanthella microadriatica</name>
    <dbReference type="NCBI Taxonomy" id="2951"/>
    <lineage>
        <taxon>Eukaryota</taxon>
        <taxon>Sar</taxon>
        <taxon>Alveolata</taxon>
        <taxon>Dinophyceae</taxon>
        <taxon>Suessiales</taxon>
        <taxon>Symbiodiniaceae</taxon>
        <taxon>Symbiodinium</taxon>
    </lineage>
</organism>
<dbReference type="OrthoDB" id="441638at2759"/>